<dbReference type="HAMAP" id="MF_00286">
    <property type="entry name" value="DsbB"/>
    <property type="match status" value="1"/>
</dbReference>
<comment type="caution">
    <text evidence="16">The sequence shown here is derived from an EMBL/GenBank/DDBJ whole genome shotgun (WGS) entry which is preliminary data.</text>
</comment>
<keyword evidence="17" id="KW-1185">Reference proteome</keyword>
<gene>
    <name evidence="14" type="primary">dsbB</name>
    <name evidence="16" type="ORF">B0682_01760</name>
</gene>
<keyword evidence="8 14" id="KW-1133">Transmembrane helix</keyword>
<evidence type="ECO:0000256" key="6">
    <source>
        <dbReference type="ARBA" id="ARBA00022692"/>
    </source>
</evidence>
<comment type="similarity">
    <text evidence="2 14">Belongs to the DsbB family.</text>
</comment>
<evidence type="ECO:0000256" key="1">
    <source>
        <dbReference type="ARBA" id="ARBA00004429"/>
    </source>
</evidence>
<feature type="disulfide bond" description="Redox-active" evidence="14">
    <location>
        <begin position="39"/>
        <end position="42"/>
    </location>
</feature>
<feature type="transmembrane region" description="Helical" evidence="15">
    <location>
        <begin position="43"/>
        <end position="61"/>
    </location>
</feature>
<comment type="subcellular location">
    <subcellularLocation>
        <location evidence="1">Cell inner membrane</location>
        <topology evidence="1">Multi-pass membrane protein</topology>
    </subcellularLocation>
    <subcellularLocation>
        <location evidence="14">Cell membrane</location>
        <topology evidence="14">Multi-pass membrane protein</topology>
    </subcellularLocation>
</comment>
<dbReference type="Pfam" id="PF02600">
    <property type="entry name" value="DsbB"/>
    <property type="match status" value="1"/>
</dbReference>
<dbReference type="GO" id="GO:0005886">
    <property type="term" value="C:plasma membrane"/>
    <property type="evidence" value="ECO:0007669"/>
    <property type="project" value="UniProtKB-SubCell"/>
</dbReference>
<feature type="topological domain" description="Periplasmic" evidence="14">
    <location>
        <begin position="30"/>
        <end position="47"/>
    </location>
</feature>
<evidence type="ECO:0000256" key="7">
    <source>
        <dbReference type="ARBA" id="ARBA00022982"/>
    </source>
</evidence>
<dbReference type="GO" id="GO:0009055">
    <property type="term" value="F:electron transfer activity"/>
    <property type="evidence" value="ECO:0007669"/>
    <property type="project" value="UniProtKB-UniRule"/>
</dbReference>
<dbReference type="OrthoDB" id="3711263at2"/>
<dbReference type="InterPro" id="IPR050183">
    <property type="entry name" value="DsbB"/>
</dbReference>
<comment type="caution">
    <text evidence="14">Lacks conserved residue(s) required for the propagation of feature annotation.</text>
</comment>
<evidence type="ECO:0000256" key="4">
    <source>
        <dbReference type="ARBA" id="ARBA00022475"/>
    </source>
</evidence>
<keyword evidence="12 14" id="KW-0143">Chaperone</keyword>
<feature type="transmembrane region" description="Helical" evidence="15">
    <location>
        <begin position="12"/>
        <end position="31"/>
    </location>
</feature>
<evidence type="ECO:0000313" key="16">
    <source>
        <dbReference type="EMBL" id="OOS22538.1"/>
    </source>
</evidence>
<dbReference type="Proteomes" id="UP000191094">
    <property type="component" value="Unassembled WGS sequence"/>
</dbReference>
<evidence type="ECO:0000256" key="9">
    <source>
        <dbReference type="ARBA" id="ARBA00023002"/>
    </source>
</evidence>
<evidence type="ECO:0000256" key="2">
    <source>
        <dbReference type="ARBA" id="ARBA00008823"/>
    </source>
</evidence>
<comment type="function">
    <text evidence="14">Required for disulfide bond formation in some periplasmic proteins. Acts by oxidizing the DsbA protein.</text>
</comment>
<evidence type="ECO:0000313" key="17">
    <source>
        <dbReference type="Proteomes" id="UP000191094"/>
    </source>
</evidence>
<keyword evidence="13 14" id="KW-0676">Redox-active center</keyword>
<dbReference type="AlphaFoldDB" id="A0A1T0CJJ5"/>
<dbReference type="SUPFAM" id="SSF158442">
    <property type="entry name" value="DsbB-like"/>
    <property type="match status" value="1"/>
</dbReference>
<dbReference type="InterPro" id="IPR023380">
    <property type="entry name" value="DsbB-like_sf"/>
</dbReference>
<name>A0A1T0CJJ5_9GAMM</name>
<keyword evidence="10 14" id="KW-0472">Membrane</keyword>
<evidence type="ECO:0000256" key="15">
    <source>
        <dbReference type="SAM" id="Phobius"/>
    </source>
</evidence>
<evidence type="ECO:0000256" key="8">
    <source>
        <dbReference type="ARBA" id="ARBA00022989"/>
    </source>
</evidence>
<reference evidence="16 17" key="1">
    <citation type="submission" date="2017-02" db="EMBL/GenBank/DDBJ databases">
        <title>Draft genome sequence of Moraxella lincolnii CCUG 9405T type strain.</title>
        <authorList>
            <person name="Salva-Serra F."/>
            <person name="Engstrom-Jakobsson H."/>
            <person name="Thorell K."/>
            <person name="Jaen-Luchoro D."/>
            <person name="Gonzales-Siles L."/>
            <person name="Karlsson R."/>
            <person name="Yazdan S."/>
            <person name="Boulund F."/>
            <person name="Johnning A."/>
            <person name="Engstrand L."/>
            <person name="Kristiansson E."/>
            <person name="Moore E."/>
        </authorList>
    </citation>
    <scope>NUCLEOTIDE SEQUENCE [LARGE SCALE GENOMIC DNA]</scope>
    <source>
        <strain evidence="16 17">CCUG 9405</strain>
    </source>
</reference>
<dbReference type="PANTHER" id="PTHR36570:SF3">
    <property type="entry name" value="DISULFIDE BOND FORMATION PROTEIN B"/>
    <property type="match status" value="1"/>
</dbReference>
<evidence type="ECO:0000256" key="13">
    <source>
        <dbReference type="ARBA" id="ARBA00023284"/>
    </source>
</evidence>
<feature type="topological domain" description="Cytoplasmic" evidence="14">
    <location>
        <begin position="166"/>
        <end position="174"/>
    </location>
</feature>
<feature type="transmembrane region" description="Helical" evidence="15">
    <location>
        <begin position="73"/>
        <end position="92"/>
    </location>
</feature>
<dbReference type="Gene3D" id="1.20.1550.10">
    <property type="entry name" value="DsbB-like"/>
    <property type="match status" value="1"/>
</dbReference>
<keyword evidence="7 14" id="KW-0249">Electron transport</keyword>
<keyword evidence="6 14" id="KW-0812">Transmembrane</keyword>
<keyword evidence="5" id="KW-0997">Cell inner membrane</keyword>
<feature type="transmembrane region" description="Helical" evidence="15">
    <location>
        <begin position="149"/>
        <end position="167"/>
    </location>
</feature>
<dbReference type="InterPro" id="IPR003752">
    <property type="entry name" value="DiS_bond_form_DsbB/BdbC"/>
</dbReference>
<evidence type="ECO:0000256" key="11">
    <source>
        <dbReference type="ARBA" id="ARBA00023157"/>
    </source>
</evidence>
<proteinExistence type="inferred from homology"/>
<accession>A0A1T0CJJ5</accession>
<evidence type="ECO:0000256" key="14">
    <source>
        <dbReference type="HAMAP-Rule" id="MF_00286"/>
    </source>
</evidence>
<dbReference type="GO" id="GO:0015035">
    <property type="term" value="F:protein-disulfide reductase activity"/>
    <property type="evidence" value="ECO:0007669"/>
    <property type="project" value="UniProtKB-UniRule"/>
</dbReference>
<keyword evidence="4 14" id="KW-1003">Cell membrane</keyword>
<dbReference type="EMBL" id="MUYT01000002">
    <property type="protein sequence ID" value="OOS22538.1"/>
    <property type="molecule type" value="Genomic_DNA"/>
</dbReference>
<keyword evidence="9 14" id="KW-0560">Oxidoreductase</keyword>
<keyword evidence="11 14" id="KW-1015">Disulfide bond</keyword>
<evidence type="ECO:0000256" key="3">
    <source>
        <dbReference type="ARBA" id="ARBA00022448"/>
    </source>
</evidence>
<keyword evidence="3 14" id="KW-0813">Transport</keyword>
<sequence>MPHVLTSYRSINAFLLLMSVVAMSFAFFYLQKHLGLYPCELCVFQRIGVIIMGIFALLTLLINPKKRWIKLTLWLGSFAGIAWATGVAYRHVYMQWFPSNDLPSCGAGLEYMVNTLPLFEVIKQVFRGSGDCRAISWTFMGLSIPEQSSILFTLLTLVHVYLLLRILKSDVSVS</sequence>
<evidence type="ECO:0000256" key="12">
    <source>
        <dbReference type="ARBA" id="ARBA00023186"/>
    </source>
</evidence>
<dbReference type="GO" id="GO:0006457">
    <property type="term" value="P:protein folding"/>
    <property type="evidence" value="ECO:0007669"/>
    <property type="project" value="InterPro"/>
</dbReference>
<feature type="topological domain" description="Cytoplasmic" evidence="14">
    <location>
        <begin position="1"/>
        <end position="11"/>
    </location>
</feature>
<dbReference type="PANTHER" id="PTHR36570">
    <property type="entry name" value="DISULFIDE BOND FORMATION PROTEIN B"/>
    <property type="match status" value="1"/>
</dbReference>
<organism evidence="16 17">
    <name type="scientific">Lwoffella lincolnii</name>
    <dbReference type="NCBI Taxonomy" id="90241"/>
    <lineage>
        <taxon>Bacteria</taxon>
        <taxon>Pseudomonadati</taxon>
        <taxon>Pseudomonadota</taxon>
        <taxon>Gammaproteobacteria</taxon>
        <taxon>Moraxellales</taxon>
        <taxon>Moraxellaceae</taxon>
        <taxon>Lwoffella</taxon>
    </lineage>
</organism>
<dbReference type="STRING" id="90241.B0682_01760"/>
<evidence type="ECO:0000256" key="5">
    <source>
        <dbReference type="ARBA" id="ARBA00022519"/>
    </source>
</evidence>
<evidence type="ECO:0000256" key="10">
    <source>
        <dbReference type="ARBA" id="ARBA00023136"/>
    </source>
</evidence>
<dbReference type="RefSeq" id="WP_078306389.1">
    <property type="nucleotide sequence ID" value="NZ_MUYT01000002.1"/>
</dbReference>
<protein>
    <recommendedName>
        <fullName evidence="14">Disulfide bond formation protein B</fullName>
    </recommendedName>
    <alternativeName>
        <fullName evidence="14">Disulfide oxidoreductase</fullName>
    </alternativeName>
</protein>
<dbReference type="InterPro" id="IPR022920">
    <property type="entry name" value="Disulphide_bond_form_DsbB"/>
</dbReference>